<dbReference type="GO" id="GO:0005524">
    <property type="term" value="F:ATP binding"/>
    <property type="evidence" value="ECO:0007669"/>
    <property type="project" value="InterPro"/>
</dbReference>
<dbReference type="SUPFAM" id="SSF52540">
    <property type="entry name" value="P-loop containing nucleoside triphosphate hydrolases"/>
    <property type="match status" value="2"/>
</dbReference>
<keyword evidence="3 4" id="KW-0418">Kinase</keyword>
<gene>
    <name evidence="5" type="ORF">WMSIL1_LOCUS7106</name>
</gene>
<dbReference type="Pfam" id="PF00406">
    <property type="entry name" value="ADK"/>
    <property type="match status" value="2"/>
</dbReference>
<evidence type="ECO:0000256" key="2">
    <source>
        <dbReference type="ARBA" id="ARBA00022741"/>
    </source>
</evidence>
<protein>
    <submittedName>
        <fullName evidence="5">Uncharacterized protein</fullName>
    </submittedName>
</protein>
<keyword evidence="6" id="KW-1185">Reference proteome</keyword>
<dbReference type="InterPro" id="IPR027417">
    <property type="entry name" value="P-loop_NTPase"/>
</dbReference>
<dbReference type="Gene3D" id="3.40.50.300">
    <property type="entry name" value="P-loop containing nucleotide triphosphate hydrolases"/>
    <property type="match status" value="2"/>
</dbReference>
<name>A0A564YJV6_HYMDI</name>
<dbReference type="EMBL" id="CABIJS010000244">
    <property type="protein sequence ID" value="VUZ47486.1"/>
    <property type="molecule type" value="Genomic_DNA"/>
</dbReference>
<sequence length="449" mass="51738">YFSPRFVEYANKHSIYAIIENLLKRLIISKPDDPIEFLINVLKHESINKPSIFILGPPCSGKYTLGEYVAQRLNCIHIPLNLLRQAVEGNQDTESTSKARIYANFLKNRLAEDDCEKNGYVLTGYPTTLEEGKALQRSGIFPEKIIVLDAPDKILKERAALKINESVNNEPSLDSEDITSAGKSEDLTYLNSQVVDYRHHFTTLSRIYMDKIIPISADRSLNEVFHRTMCHLSRPPRNSAIWTPRVLLLGFSGSGRKTVAEKLEKKYNLIPVHCGTLIRREVIRETKLGMDMKPYTDSHSAVPDEMVIDLLKTFLSEAACALKGWVLLGYPRTKLQAQALDETYLSPNRVIFLDINRADAITRLKSRKFGEQHESHYNTPRRSWIWRQPYAAFERVNFKFNRFAARRIELDEYYGNRALYVDADKDEETVFENVEYLIVNELPRLTFPE</sequence>
<dbReference type="GO" id="GO:0006139">
    <property type="term" value="P:nucleobase-containing compound metabolic process"/>
    <property type="evidence" value="ECO:0007669"/>
    <property type="project" value="InterPro"/>
</dbReference>
<comment type="similarity">
    <text evidence="4">Belongs to the adenylate kinase family.</text>
</comment>
<keyword evidence="2" id="KW-0547">Nucleotide-binding</keyword>
<dbReference type="Proteomes" id="UP000321570">
    <property type="component" value="Unassembled WGS sequence"/>
</dbReference>
<dbReference type="PANTHER" id="PTHR23359">
    <property type="entry name" value="NUCLEOTIDE KINASE"/>
    <property type="match status" value="1"/>
</dbReference>
<dbReference type="CDD" id="cd22979">
    <property type="entry name" value="DD_AK8"/>
    <property type="match status" value="1"/>
</dbReference>
<feature type="non-terminal residue" evidence="5">
    <location>
        <position position="1"/>
    </location>
</feature>
<evidence type="ECO:0000256" key="3">
    <source>
        <dbReference type="ARBA" id="ARBA00022777"/>
    </source>
</evidence>
<dbReference type="Gene3D" id="1.20.890.10">
    <property type="entry name" value="cAMP-dependent protein kinase regulatory subunit, dimerization-anchoring domain"/>
    <property type="match status" value="1"/>
</dbReference>
<evidence type="ECO:0000256" key="4">
    <source>
        <dbReference type="RuleBase" id="RU003330"/>
    </source>
</evidence>
<dbReference type="GO" id="GO:0019205">
    <property type="term" value="F:nucleobase-containing compound kinase activity"/>
    <property type="evidence" value="ECO:0007669"/>
    <property type="project" value="InterPro"/>
</dbReference>
<dbReference type="AlphaFoldDB" id="A0A564YJV6"/>
<evidence type="ECO:0000313" key="5">
    <source>
        <dbReference type="EMBL" id="VUZ47486.1"/>
    </source>
</evidence>
<dbReference type="CDD" id="cd01428">
    <property type="entry name" value="ADK"/>
    <property type="match status" value="1"/>
</dbReference>
<evidence type="ECO:0000256" key="1">
    <source>
        <dbReference type="ARBA" id="ARBA00022679"/>
    </source>
</evidence>
<proteinExistence type="inferred from homology"/>
<dbReference type="SUPFAM" id="SSF47391">
    <property type="entry name" value="Dimerization-anchoring domain of cAMP-dependent PK regulatory subunit"/>
    <property type="match status" value="1"/>
</dbReference>
<accession>A0A564YJV6</accession>
<organism evidence="5 6">
    <name type="scientific">Hymenolepis diminuta</name>
    <name type="common">Rat tapeworm</name>
    <dbReference type="NCBI Taxonomy" id="6216"/>
    <lineage>
        <taxon>Eukaryota</taxon>
        <taxon>Metazoa</taxon>
        <taxon>Spiralia</taxon>
        <taxon>Lophotrochozoa</taxon>
        <taxon>Platyhelminthes</taxon>
        <taxon>Cestoda</taxon>
        <taxon>Eucestoda</taxon>
        <taxon>Cyclophyllidea</taxon>
        <taxon>Hymenolepididae</taxon>
        <taxon>Hymenolepis</taxon>
    </lineage>
</organism>
<dbReference type="PRINTS" id="PR00094">
    <property type="entry name" value="ADENYLTKNASE"/>
</dbReference>
<keyword evidence="1 4" id="KW-0808">Transferase</keyword>
<evidence type="ECO:0000313" key="6">
    <source>
        <dbReference type="Proteomes" id="UP000321570"/>
    </source>
</evidence>
<dbReference type="InterPro" id="IPR000850">
    <property type="entry name" value="Adenylat/UMP-CMP_kin"/>
</dbReference>
<reference evidence="5 6" key="1">
    <citation type="submission" date="2019-07" db="EMBL/GenBank/DDBJ databases">
        <authorList>
            <person name="Jastrzebski P J."/>
            <person name="Paukszto L."/>
            <person name="Jastrzebski P J."/>
        </authorList>
    </citation>
    <scope>NUCLEOTIDE SEQUENCE [LARGE SCALE GENOMIC DNA]</scope>
    <source>
        <strain evidence="5 6">WMS-il1</strain>
    </source>
</reference>